<evidence type="ECO:0000313" key="2">
    <source>
        <dbReference type="Proteomes" id="UP001319870"/>
    </source>
</evidence>
<dbReference type="CDD" id="cd01637">
    <property type="entry name" value="IMPase_like"/>
    <property type="match status" value="1"/>
</dbReference>
<dbReference type="SUPFAM" id="SSF56655">
    <property type="entry name" value="Carbohydrate phosphatase"/>
    <property type="match status" value="1"/>
</dbReference>
<accession>A0ABS7ZIT0</accession>
<dbReference type="Gene3D" id="3.30.540.10">
    <property type="entry name" value="Fructose-1,6-Bisphosphatase, subunit A, domain 1"/>
    <property type="match status" value="1"/>
</dbReference>
<organism evidence="1 2">
    <name type="scientific">Isoptericola luteus</name>
    <dbReference type="NCBI Taxonomy" id="2879484"/>
    <lineage>
        <taxon>Bacteria</taxon>
        <taxon>Bacillati</taxon>
        <taxon>Actinomycetota</taxon>
        <taxon>Actinomycetes</taxon>
        <taxon>Micrococcales</taxon>
        <taxon>Promicromonosporaceae</taxon>
        <taxon>Isoptericola</taxon>
    </lineage>
</organism>
<reference evidence="1 2" key="1">
    <citation type="submission" date="2021-09" db="EMBL/GenBank/DDBJ databases">
        <title>Isoptericola luteus sp. nov., a novel bacterium isolated from Harbin, the capital city of Heilongjiang province.</title>
        <authorList>
            <person name="Li J."/>
        </authorList>
    </citation>
    <scope>NUCLEOTIDE SEQUENCE [LARGE SCALE GENOMIC DNA]</scope>
    <source>
        <strain evidence="1 2">NEAU-Y5</strain>
    </source>
</reference>
<keyword evidence="2" id="KW-1185">Reference proteome</keyword>
<gene>
    <name evidence="1" type="ORF">LEP48_10050</name>
</gene>
<dbReference type="PRINTS" id="PR00377">
    <property type="entry name" value="IMPHPHTASES"/>
</dbReference>
<dbReference type="PANTHER" id="PTHR20854">
    <property type="entry name" value="INOSITOL MONOPHOSPHATASE"/>
    <property type="match status" value="1"/>
</dbReference>
<evidence type="ECO:0000313" key="1">
    <source>
        <dbReference type="EMBL" id="MCA5893690.1"/>
    </source>
</evidence>
<protein>
    <submittedName>
        <fullName evidence="1">Inositol monophosphatase family protein</fullName>
    </submittedName>
</protein>
<comment type="caution">
    <text evidence="1">The sequence shown here is derived from an EMBL/GenBank/DDBJ whole genome shotgun (WGS) entry which is preliminary data.</text>
</comment>
<proteinExistence type="predicted"/>
<dbReference type="Proteomes" id="UP001319870">
    <property type="component" value="Unassembled WGS sequence"/>
</dbReference>
<name>A0ABS7ZIT0_9MICO</name>
<dbReference type="RefSeq" id="WP_225565462.1">
    <property type="nucleotide sequence ID" value="NZ_JAIXCQ010000006.1"/>
</dbReference>
<dbReference type="EMBL" id="JAIXCQ010000006">
    <property type="protein sequence ID" value="MCA5893690.1"/>
    <property type="molecule type" value="Genomic_DNA"/>
</dbReference>
<dbReference type="InterPro" id="IPR000760">
    <property type="entry name" value="Inositol_monophosphatase-like"/>
</dbReference>
<dbReference type="PANTHER" id="PTHR20854:SF4">
    <property type="entry name" value="INOSITOL-1-MONOPHOSPHATASE-RELATED"/>
    <property type="match status" value="1"/>
</dbReference>
<sequence>MTRTATGTISDLDVALAAARAGAQVVRAAFGGPVTRHAKEGTDFATQADLDAERAIRAVLAAARPDDVVVGEELGGPRDGLAPRRWLVDPLCGTLNFAAGTGPFGVNVALQVARAAGFGDSAVAVVVDPVSGDVLWTDGARTGRSRAGAGGAGQPLVPDAASRLVDVDVDGATNVVGPRLVADPVFREQVAVRVSSTSLALAWVAAGQRSAYVTDRDVAGSVHFTPGIALCRAAGCVVTDLTGGPVDTGRGLVAAADAATSRLLLRRVRDVLSD</sequence>
<dbReference type="Gene3D" id="3.40.190.80">
    <property type="match status" value="1"/>
</dbReference>
<dbReference type="Pfam" id="PF00459">
    <property type="entry name" value="Inositol_P"/>
    <property type="match status" value="1"/>
</dbReference>